<dbReference type="Gene3D" id="3.40.50.1980">
    <property type="entry name" value="Nitrogenase molybdenum iron protein domain"/>
    <property type="match status" value="2"/>
</dbReference>
<organism evidence="2 3">
    <name type="scientific">Methanoculleus marisnigri</name>
    <dbReference type="NCBI Taxonomy" id="2198"/>
    <lineage>
        <taxon>Archaea</taxon>
        <taxon>Methanobacteriati</taxon>
        <taxon>Methanobacteriota</taxon>
        <taxon>Stenosarchaea group</taxon>
        <taxon>Methanomicrobia</taxon>
        <taxon>Methanomicrobiales</taxon>
        <taxon>Methanomicrobiaceae</taxon>
        <taxon>Methanoculleus</taxon>
    </lineage>
</organism>
<sequence>MQNNQRTPCENPLWPCAMTGAVACLAGFEDLAVVVHGSSGCYFYPASLVGVPIYGTFLVENEIIFGTESRLAEVIRELEGRYPRIAVVNTCVPAIMGEDIGDLARDGQVLVVDSPGFLGDFEAGYHRALGEVAPEVDPDAAGVNIDGICRTDPFCRGNAIEARRLLNLAGAAVATTFCLDRYAAAHRAAPLTVGTNPDLASGVGTACGSLLGLDAVAGTFERLAAEIDGVDARPVTAEIAWAEARIKKACDKYLRRFDPPRVAISAGYSYATFAAELLDRYLGADIACIAARNDPGVCNDAVTSTTDFSVIRGMIRDAEPDLILGSSYERGISPGAAFVGLTPPIRGRVLLSSRAVVGIEGALWLMDEALNACINKNRRPEGEQMDLS</sequence>
<accession>A0A117MFU2</accession>
<evidence type="ECO:0000259" key="1">
    <source>
        <dbReference type="Pfam" id="PF00148"/>
    </source>
</evidence>
<dbReference type="EMBL" id="LGHE01000088">
    <property type="protein sequence ID" value="KUL01755.1"/>
    <property type="molecule type" value="Genomic_DNA"/>
</dbReference>
<comment type="caution">
    <text evidence="2">The sequence shown here is derived from an EMBL/GenBank/DDBJ whole genome shotgun (WGS) entry which is preliminary data.</text>
</comment>
<feature type="domain" description="Nitrogenase/oxidoreductase component 1" evidence="1">
    <location>
        <begin position="16"/>
        <end position="373"/>
    </location>
</feature>
<dbReference type="Proteomes" id="UP000054598">
    <property type="component" value="Unassembled WGS sequence"/>
</dbReference>
<dbReference type="AlphaFoldDB" id="A0A117MFU2"/>
<dbReference type="SUPFAM" id="SSF53807">
    <property type="entry name" value="Helical backbone' metal receptor"/>
    <property type="match status" value="1"/>
</dbReference>
<reference evidence="3" key="1">
    <citation type="journal article" date="2015" name="MBio">
        <title>Genome-Resolved Metagenomic Analysis Reveals Roles for Candidate Phyla and Other Microbial Community Members in Biogeochemical Transformations in Oil Reservoirs.</title>
        <authorList>
            <person name="Hu P."/>
            <person name="Tom L."/>
            <person name="Singh A."/>
            <person name="Thomas B.C."/>
            <person name="Baker B.J."/>
            <person name="Piceno Y.M."/>
            <person name="Andersen G.L."/>
            <person name="Banfield J.F."/>
        </authorList>
    </citation>
    <scope>NUCLEOTIDE SEQUENCE [LARGE SCALE GENOMIC DNA]</scope>
</reference>
<protein>
    <submittedName>
        <fullName evidence="2">Mo-nitrogenase MoFe protein subunit NifK</fullName>
    </submittedName>
</protein>
<dbReference type="GO" id="GO:0016491">
    <property type="term" value="F:oxidoreductase activity"/>
    <property type="evidence" value="ECO:0007669"/>
    <property type="project" value="InterPro"/>
</dbReference>
<dbReference type="PROSITE" id="PS51257">
    <property type="entry name" value="PROKAR_LIPOPROTEIN"/>
    <property type="match status" value="1"/>
</dbReference>
<proteinExistence type="predicted"/>
<dbReference type="InterPro" id="IPR049939">
    <property type="entry name" value="NifE-like"/>
</dbReference>
<name>A0A117MFU2_9EURY</name>
<dbReference type="Pfam" id="PF00148">
    <property type="entry name" value="Oxidored_nitro"/>
    <property type="match status" value="1"/>
</dbReference>
<dbReference type="PANTHER" id="PTHR42956">
    <property type="entry name" value="NITROGENASE IRON-MOLYBDENUM COFACTOR BIOSYNTHESIS PROTEIN NIFE"/>
    <property type="match status" value="1"/>
</dbReference>
<dbReference type="PATRIC" id="fig|2198.3.peg.769"/>
<dbReference type="InterPro" id="IPR000510">
    <property type="entry name" value="Nase/OxRdtase_comp1"/>
</dbReference>
<gene>
    <name evidence="2" type="ORF">XE10_0915</name>
</gene>
<dbReference type="PANTHER" id="PTHR42956:SF1">
    <property type="entry name" value="NITROGENASE IRON-MOLYBDENUM COFACTOR BIOSYNTHESIS PROTEIN NIFE"/>
    <property type="match status" value="1"/>
</dbReference>
<evidence type="ECO:0000313" key="2">
    <source>
        <dbReference type="EMBL" id="KUL01755.1"/>
    </source>
</evidence>
<evidence type="ECO:0000313" key="3">
    <source>
        <dbReference type="Proteomes" id="UP000054598"/>
    </source>
</evidence>